<dbReference type="EMBL" id="PDCK01000041">
    <property type="protein sequence ID" value="PRQ45001.1"/>
    <property type="molecule type" value="Genomic_DNA"/>
</dbReference>
<organism evidence="1 2">
    <name type="scientific">Rosa chinensis</name>
    <name type="common">China rose</name>
    <dbReference type="NCBI Taxonomy" id="74649"/>
    <lineage>
        <taxon>Eukaryota</taxon>
        <taxon>Viridiplantae</taxon>
        <taxon>Streptophyta</taxon>
        <taxon>Embryophyta</taxon>
        <taxon>Tracheophyta</taxon>
        <taxon>Spermatophyta</taxon>
        <taxon>Magnoliopsida</taxon>
        <taxon>eudicotyledons</taxon>
        <taxon>Gunneridae</taxon>
        <taxon>Pentapetalae</taxon>
        <taxon>rosids</taxon>
        <taxon>fabids</taxon>
        <taxon>Rosales</taxon>
        <taxon>Rosaceae</taxon>
        <taxon>Rosoideae</taxon>
        <taxon>Rosoideae incertae sedis</taxon>
        <taxon>Rosa</taxon>
    </lineage>
</organism>
<proteinExistence type="predicted"/>
<protein>
    <submittedName>
        <fullName evidence="1">Uncharacterized protein</fullName>
    </submittedName>
</protein>
<evidence type="ECO:0000313" key="2">
    <source>
        <dbReference type="Proteomes" id="UP000238479"/>
    </source>
</evidence>
<name>A0A2P6REZ8_ROSCH</name>
<gene>
    <name evidence="1" type="ORF">RchiOBHm_Chr3g0485391</name>
</gene>
<evidence type="ECO:0000313" key="1">
    <source>
        <dbReference type="EMBL" id="PRQ45001.1"/>
    </source>
</evidence>
<comment type="caution">
    <text evidence="1">The sequence shown here is derived from an EMBL/GenBank/DDBJ whole genome shotgun (WGS) entry which is preliminary data.</text>
</comment>
<sequence length="67" mass="7713">MLLLFLSFQFPSSRRFYFAPLTTFVISVPKALFLDSSEVELVASFPLNPNHLYAGFLVSAVWVYIFF</sequence>
<keyword evidence="2" id="KW-1185">Reference proteome</keyword>
<dbReference type="Proteomes" id="UP000238479">
    <property type="component" value="Chromosome 3"/>
</dbReference>
<dbReference type="Gramene" id="PRQ45001">
    <property type="protein sequence ID" value="PRQ45001"/>
    <property type="gene ID" value="RchiOBHm_Chr3g0485391"/>
</dbReference>
<accession>A0A2P6REZ8</accession>
<dbReference type="AlphaFoldDB" id="A0A2P6REZ8"/>
<reference evidence="1 2" key="1">
    <citation type="journal article" date="2018" name="Nat. Genet.">
        <title>The Rosa genome provides new insights in the design of modern roses.</title>
        <authorList>
            <person name="Bendahmane M."/>
        </authorList>
    </citation>
    <scope>NUCLEOTIDE SEQUENCE [LARGE SCALE GENOMIC DNA]</scope>
    <source>
        <strain evidence="2">cv. Old Blush</strain>
    </source>
</reference>